<dbReference type="GO" id="GO:0046872">
    <property type="term" value="F:metal ion binding"/>
    <property type="evidence" value="ECO:0007669"/>
    <property type="project" value="UniProtKB-KW"/>
</dbReference>
<dbReference type="EMBL" id="CAFAAO010000013">
    <property type="protein sequence ID" value="CAB4807302.1"/>
    <property type="molecule type" value="Genomic_DNA"/>
</dbReference>
<dbReference type="CDD" id="cd00685">
    <property type="entry name" value="Trans_IPPS_HT"/>
    <property type="match status" value="1"/>
</dbReference>
<dbReference type="SUPFAM" id="SSF48576">
    <property type="entry name" value="Terpenoid synthases"/>
    <property type="match status" value="1"/>
</dbReference>
<dbReference type="EMBL" id="CAESAD010000005">
    <property type="protein sequence ID" value="CAB4339431.1"/>
    <property type="molecule type" value="Genomic_DNA"/>
</dbReference>
<dbReference type="AlphaFoldDB" id="A0A6J6YD14"/>
<evidence type="ECO:0000256" key="3">
    <source>
        <dbReference type="ARBA" id="ARBA00022679"/>
    </source>
</evidence>
<keyword evidence="3" id="KW-0808">Transferase</keyword>
<dbReference type="EMBL" id="CAEZYC010000050">
    <property type="protein sequence ID" value="CAB4711517.1"/>
    <property type="molecule type" value="Genomic_DNA"/>
</dbReference>
<comment type="cofactor">
    <cofactor evidence="1">
        <name>Mg(2+)</name>
        <dbReference type="ChEBI" id="CHEBI:18420"/>
    </cofactor>
</comment>
<evidence type="ECO:0000313" key="6">
    <source>
        <dbReference type="EMBL" id="CAB4339431.1"/>
    </source>
</evidence>
<dbReference type="Gene3D" id="1.10.600.10">
    <property type="entry name" value="Farnesyl Diphosphate Synthase"/>
    <property type="match status" value="1"/>
</dbReference>
<dbReference type="InterPro" id="IPR000092">
    <property type="entry name" value="Polyprenyl_synt"/>
</dbReference>
<keyword evidence="4" id="KW-0479">Metal-binding</keyword>
<evidence type="ECO:0000256" key="2">
    <source>
        <dbReference type="ARBA" id="ARBA00006706"/>
    </source>
</evidence>
<dbReference type="PROSITE" id="PS00444">
    <property type="entry name" value="POLYPRENYL_SYNTHASE_2"/>
    <property type="match status" value="1"/>
</dbReference>
<proteinExistence type="inferred from homology"/>
<dbReference type="PROSITE" id="PS00723">
    <property type="entry name" value="POLYPRENYL_SYNTHASE_1"/>
    <property type="match status" value="1"/>
</dbReference>
<evidence type="ECO:0000256" key="1">
    <source>
        <dbReference type="ARBA" id="ARBA00001946"/>
    </source>
</evidence>
<dbReference type="EMBL" id="CAFBPK010000020">
    <property type="protein sequence ID" value="CAB5024840.1"/>
    <property type="molecule type" value="Genomic_DNA"/>
</dbReference>
<dbReference type="GO" id="GO:0008299">
    <property type="term" value="P:isoprenoid biosynthetic process"/>
    <property type="evidence" value="ECO:0007669"/>
    <property type="project" value="InterPro"/>
</dbReference>
<comment type="similarity">
    <text evidence="2">Belongs to the FPP/GGPP synthase family.</text>
</comment>
<reference evidence="9" key="1">
    <citation type="submission" date="2020-05" db="EMBL/GenBank/DDBJ databases">
        <authorList>
            <person name="Chiriac C."/>
            <person name="Salcher M."/>
            <person name="Ghai R."/>
            <person name="Kavagutti S V."/>
        </authorList>
    </citation>
    <scope>NUCLEOTIDE SEQUENCE</scope>
</reference>
<dbReference type="PANTHER" id="PTHR12001:SF85">
    <property type="entry name" value="SHORT CHAIN ISOPRENYL DIPHOSPHATE SYNTHASE"/>
    <property type="match status" value="1"/>
</dbReference>
<keyword evidence="5" id="KW-0460">Magnesium</keyword>
<dbReference type="InterPro" id="IPR033749">
    <property type="entry name" value="Polyprenyl_synt_CS"/>
</dbReference>
<dbReference type="SFLD" id="SFLDG01017">
    <property type="entry name" value="Polyprenyl_Transferase_Like"/>
    <property type="match status" value="1"/>
</dbReference>
<evidence type="ECO:0000313" key="7">
    <source>
        <dbReference type="EMBL" id="CAB4711517.1"/>
    </source>
</evidence>
<dbReference type="Pfam" id="PF00348">
    <property type="entry name" value="polyprenyl_synt"/>
    <property type="match status" value="1"/>
</dbReference>
<evidence type="ECO:0000313" key="8">
    <source>
        <dbReference type="EMBL" id="CAB4753857.1"/>
    </source>
</evidence>
<dbReference type="PANTHER" id="PTHR12001">
    <property type="entry name" value="GERANYLGERANYL PYROPHOSPHATE SYNTHASE"/>
    <property type="match status" value="1"/>
</dbReference>
<protein>
    <submittedName>
        <fullName evidence="9">Unannotated protein</fullName>
    </submittedName>
</protein>
<evidence type="ECO:0000256" key="4">
    <source>
        <dbReference type="ARBA" id="ARBA00022723"/>
    </source>
</evidence>
<gene>
    <name evidence="7" type="ORF">UFOPK2648_00921</name>
    <name evidence="8" type="ORF">UFOPK2824_00831</name>
    <name evidence="9" type="ORF">UFOPK3037_01038</name>
    <name evidence="10" type="ORF">UFOPK3278_00857</name>
    <name evidence="6" type="ORF">UFOPK3925_00850</name>
    <name evidence="11" type="ORF">UFOPK4097_01153</name>
</gene>
<name>A0A6J6YD14_9ZZZZ</name>
<evidence type="ECO:0000313" key="11">
    <source>
        <dbReference type="EMBL" id="CAB5024840.1"/>
    </source>
</evidence>
<evidence type="ECO:0000256" key="5">
    <source>
        <dbReference type="ARBA" id="ARBA00022842"/>
    </source>
</evidence>
<organism evidence="9">
    <name type="scientific">freshwater metagenome</name>
    <dbReference type="NCBI Taxonomy" id="449393"/>
    <lineage>
        <taxon>unclassified sequences</taxon>
        <taxon>metagenomes</taxon>
        <taxon>ecological metagenomes</taxon>
    </lineage>
</organism>
<evidence type="ECO:0000313" key="10">
    <source>
        <dbReference type="EMBL" id="CAB4848689.1"/>
    </source>
</evidence>
<dbReference type="SFLD" id="SFLDS00005">
    <property type="entry name" value="Isoprenoid_Synthase_Type_I"/>
    <property type="match status" value="1"/>
</dbReference>
<evidence type="ECO:0000313" key="9">
    <source>
        <dbReference type="EMBL" id="CAB4807302.1"/>
    </source>
</evidence>
<accession>A0A6J6YD14</accession>
<dbReference type="EMBL" id="CAEZZD010000127">
    <property type="protein sequence ID" value="CAB4753857.1"/>
    <property type="molecule type" value="Genomic_DNA"/>
</dbReference>
<dbReference type="GO" id="GO:0004659">
    <property type="term" value="F:prenyltransferase activity"/>
    <property type="evidence" value="ECO:0007669"/>
    <property type="project" value="InterPro"/>
</dbReference>
<sequence>MEGHVTIVLPWSHFVERAWPESAPYPPSEYPELVDINPLDAGRLRERVQATLDEFITSHRQLMSSVSPDTLPLVDSLRGLVSGGKRLRPAFSYWGYRAAGGDDNDALLKACTSLELLQACALIHDDVMDASDTRRGQPAVHKQFEALHIANSWSGSAKLFGEGSAILVGDLALSWADEMLLTCGLDTDQIARAKATYDVMRTELMSGQYLDLLEQVRGGITQERAEIVIRFKSAKYTIERPLHMGASIAGASAELLTVLSKYGLALGEAFQLRDDLLGVFGDAEVTGKPAGDDLREGKQTMLIAHAYATATSAEKKFIDEHLGSADITAATISELQKLLISCGAQEFIETRISQYLATALAALDEIDDPDARSALTALAVLATKRAA</sequence>
<dbReference type="EMBL" id="CAFBIX010000032">
    <property type="protein sequence ID" value="CAB4848689.1"/>
    <property type="molecule type" value="Genomic_DNA"/>
</dbReference>
<dbReference type="InterPro" id="IPR008949">
    <property type="entry name" value="Isoprenoid_synthase_dom_sf"/>
</dbReference>